<comment type="caution">
    <text evidence="1">The sequence shown here is derived from an EMBL/GenBank/DDBJ whole genome shotgun (WGS) entry which is preliminary data.</text>
</comment>
<dbReference type="Proteomes" id="UP000714275">
    <property type="component" value="Unassembled WGS sequence"/>
</dbReference>
<dbReference type="EMBL" id="JABBWD010000028">
    <property type="protein sequence ID" value="KAG1776193.1"/>
    <property type="molecule type" value="Genomic_DNA"/>
</dbReference>
<name>A0A9P7D1Y9_9AGAM</name>
<dbReference type="OrthoDB" id="3359487at2759"/>
<gene>
    <name evidence="1" type="ORF">EV702DRAFT_971812</name>
</gene>
<dbReference type="InterPro" id="IPR012337">
    <property type="entry name" value="RNaseH-like_sf"/>
</dbReference>
<sequence>LHKFELADHEWEIVKQLQDVLKDTTLYFSHSTPNLATVIPAINHIDEKLTSYSRNKKYALSICTAVELAKKTFNRYYELTDSSEVYRITMVLHPCHKLSYFKAAHWEEDWIQTAKKLVCNTFDHSYLSADDDSNFGSIEELPHGKAEHAVHFFSSLILCSH</sequence>
<evidence type="ECO:0000313" key="2">
    <source>
        <dbReference type="Proteomes" id="UP000714275"/>
    </source>
</evidence>
<evidence type="ECO:0000313" key="1">
    <source>
        <dbReference type="EMBL" id="KAG1776193.1"/>
    </source>
</evidence>
<protein>
    <recommendedName>
        <fullName evidence="3">hAT-like transposase RNase-H fold domain-containing protein</fullName>
    </recommendedName>
</protein>
<reference evidence="1" key="1">
    <citation type="journal article" date="2020" name="New Phytol.">
        <title>Comparative genomics reveals dynamic genome evolution in host specialist ectomycorrhizal fungi.</title>
        <authorList>
            <person name="Lofgren L.A."/>
            <person name="Nguyen N.H."/>
            <person name="Vilgalys R."/>
            <person name="Ruytinx J."/>
            <person name="Liao H.L."/>
            <person name="Branco S."/>
            <person name="Kuo A."/>
            <person name="LaButti K."/>
            <person name="Lipzen A."/>
            <person name="Andreopoulos W."/>
            <person name="Pangilinan J."/>
            <person name="Riley R."/>
            <person name="Hundley H."/>
            <person name="Na H."/>
            <person name="Barry K."/>
            <person name="Grigoriev I.V."/>
            <person name="Stajich J.E."/>
            <person name="Kennedy P.G."/>
        </authorList>
    </citation>
    <scope>NUCLEOTIDE SEQUENCE</scope>
    <source>
        <strain evidence="1">DOB743</strain>
    </source>
</reference>
<organism evidence="1 2">
    <name type="scientific">Suillus placidus</name>
    <dbReference type="NCBI Taxonomy" id="48579"/>
    <lineage>
        <taxon>Eukaryota</taxon>
        <taxon>Fungi</taxon>
        <taxon>Dikarya</taxon>
        <taxon>Basidiomycota</taxon>
        <taxon>Agaricomycotina</taxon>
        <taxon>Agaricomycetes</taxon>
        <taxon>Agaricomycetidae</taxon>
        <taxon>Boletales</taxon>
        <taxon>Suillineae</taxon>
        <taxon>Suillaceae</taxon>
        <taxon>Suillus</taxon>
    </lineage>
</organism>
<dbReference type="SUPFAM" id="SSF53098">
    <property type="entry name" value="Ribonuclease H-like"/>
    <property type="match status" value="1"/>
</dbReference>
<dbReference type="AlphaFoldDB" id="A0A9P7D1Y9"/>
<feature type="non-terminal residue" evidence="1">
    <location>
        <position position="161"/>
    </location>
</feature>
<proteinExistence type="predicted"/>
<accession>A0A9P7D1Y9</accession>
<keyword evidence="2" id="KW-1185">Reference proteome</keyword>
<evidence type="ECO:0008006" key="3">
    <source>
        <dbReference type="Google" id="ProtNLM"/>
    </source>
</evidence>